<evidence type="ECO:0008006" key="3">
    <source>
        <dbReference type="Google" id="ProtNLM"/>
    </source>
</evidence>
<dbReference type="Proteomes" id="UP000070589">
    <property type="component" value="Unassembled WGS sequence"/>
</dbReference>
<dbReference type="AlphaFoldDB" id="A0A133U5Q9"/>
<evidence type="ECO:0000313" key="1">
    <source>
        <dbReference type="EMBL" id="KXA89530.1"/>
    </source>
</evidence>
<reference evidence="1 2" key="1">
    <citation type="journal article" date="2016" name="Sci. Rep.">
        <title>Metabolic traits of an uncultured archaeal lineage -MSBL1- from brine pools of the Red Sea.</title>
        <authorList>
            <person name="Mwirichia R."/>
            <person name="Alam I."/>
            <person name="Rashid M."/>
            <person name="Vinu M."/>
            <person name="Ba-Alawi W."/>
            <person name="Anthony Kamau A."/>
            <person name="Kamanda Ngugi D."/>
            <person name="Goker M."/>
            <person name="Klenk H.P."/>
            <person name="Bajic V."/>
            <person name="Stingl U."/>
        </authorList>
    </citation>
    <scope>NUCLEOTIDE SEQUENCE [LARGE SCALE GENOMIC DNA]</scope>
    <source>
        <strain evidence="1">SCGC-AAA259D14</strain>
    </source>
</reference>
<sequence>MNEGEDLRERGILQVGRLARIYLCLRVSPGEWKSIPQIAKETGLSKKTVRNALGKLANLPRIERRKREGKVQVRFRRLLPPGE</sequence>
<keyword evidence="2" id="KW-1185">Reference proteome</keyword>
<comment type="caution">
    <text evidence="1">The sequence shown here is derived from an EMBL/GenBank/DDBJ whole genome shotgun (WGS) entry which is preliminary data.</text>
</comment>
<dbReference type="InterPro" id="IPR036388">
    <property type="entry name" value="WH-like_DNA-bd_sf"/>
</dbReference>
<dbReference type="SUPFAM" id="SSF46785">
    <property type="entry name" value="Winged helix' DNA-binding domain"/>
    <property type="match status" value="1"/>
</dbReference>
<dbReference type="EMBL" id="LHXL01000033">
    <property type="protein sequence ID" value="KXA89530.1"/>
    <property type="molecule type" value="Genomic_DNA"/>
</dbReference>
<gene>
    <name evidence="1" type="ORF">AKJ62_02945</name>
</gene>
<proteinExistence type="predicted"/>
<organism evidence="1 2">
    <name type="scientific">candidate division MSBL1 archaeon SCGC-AAA259D14</name>
    <dbReference type="NCBI Taxonomy" id="1698261"/>
    <lineage>
        <taxon>Archaea</taxon>
        <taxon>Methanobacteriati</taxon>
        <taxon>Methanobacteriota</taxon>
        <taxon>candidate division MSBL1</taxon>
    </lineage>
</organism>
<protein>
    <recommendedName>
        <fullName evidence="3">HTH marR-type domain-containing protein</fullName>
    </recommendedName>
</protein>
<evidence type="ECO:0000313" key="2">
    <source>
        <dbReference type="Proteomes" id="UP000070589"/>
    </source>
</evidence>
<name>A0A133U5Q9_9EURY</name>
<accession>A0A133U5Q9</accession>
<dbReference type="InterPro" id="IPR036390">
    <property type="entry name" value="WH_DNA-bd_sf"/>
</dbReference>
<dbReference type="Gene3D" id="1.10.10.10">
    <property type="entry name" value="Winged helix-like DNA-binding domain superfamily/Winged helix DNA-binding domain"/>
    <property type="match status" value="1"/>
</dbReference>